<evidence type="ECO:0000313" key="2">
    <source>
        <dbReference type="Proteomes" id="UP000005952"/>
    </source>
</evidence>
<name>N0BET8_9HYPH</name>
<evidence type="ECO:0000313" key="1">
    <source>
        <dbReference type="EMBL" id="AGK58635.1"/>
    </source>
</evidence>
<dbReference type="EMBL" id="CP005587">
    <property type="protein sequence ID" value="AGK58635.1"/>
    <property type="molecule type" value="Genomic_DNA"/>
</dbReference>
<organism evidence="1 2">
    <name type="scientific">Hyphomicrobium denitrificans 1NES1</name>
    <dbReference type="NCBI Taxonomy" id="670307"/>
    <lineage>
        <taxon>Bacteria</taxon>
        <taxon>Pseudomonadati</taxon>
        <taxon>Pseudomonadota</taxon>
        <taxon>Alphaproteobacteria</taxon>
        <taxon>Hyphomicrobiales</taxon>
        <taxon>Hyphomicrobiaceae</taxon>
        <taxon>Hyphomicrobium</taxon>
    </lineage>
</organism>
<keyword evidence="2" id="KW-1185">Reference proteome</keyword>
<accession>N0BET8</accession>
<sequence>MGFYTNDQINILQDALNLACADLGIQPEDLEQRERLAFLIMRNACGVRNDTLELKAYAINHFERSQCPGGSRDIEAGYQTSLIA</sequence>
<proteinExistence type="predicted"/>
<dbReference type="Proteomes" id="UP000005952">
    <property type="component" value="Chromosome"/>
</dbReference>
<dbReference type="HOGENOM" id="CLU_2523054_0_0_5"/>
<reference evidence="1 2" key="1">
    <citation type="journal article" date="2013" name="Genome Announc.">
        <title>Genome sequences for three denitrifying bacterial strains isolated from a uranium- and nitrate-contaminated subsurface environment.</title>
        <authorList>
            <person name="Venkatramanan R."/>
            <person name="Prakash O."/>
            <person name="Woyke T."/>
            <person name="Chain P."/>
            <person name="Goodwin L.A."/>
            <person name="Watson D."/>
            <person name="Brooks S."/>
            <person name="Kostka J.E."/>
            <person name="Green S.J."/>
        </authorList>
    </citation>
    <scope>NUCLEOTIDE SEQUENCE [LARGE SCALE GENOMIC DNA]</scope>
    <source>
        <strain evidence="1 2">1NES1</strain>
    </source>
</reference>
<dbReference type="AlphaFoldDB" id="N0BET8"/>
<dbReference type="KEGG" id="hdt:HYPDE_34818"/>
<dbReference type="OrthoDB" id="8770688at2"/>
<gene>
    <name evidence="1" type="ORF">HYPDE_34818</name>
</gene>
<protein>
    <submittedName>
        <fullName evidence="1">Uncharacterized protein</fullName>
    </submittedName>
</protein>
<dbReference type="RefSeq" id="WP_015598658.1">
    <property type="nucleotide sequence ID" value="NC_021172.1"/>
</dbReference>